<dbReference type="CAZy" id="GT4">
    <property type="family name" value="Glycosyltransferase Family 4"/>
</dbReference>
<dbReference type="Pfam" id="PF13489">
    <property type="entry name" value="Methyltransf_23"/>
    <property type="match status" value="1"/>
</dbReference>
<proteinExistence type="predicted"/>
<dbReference type="Gene3D" id="3.40.50.2000">
    <property type="entry name" value="Glycogen Phosphorylase B"/>
    <property type="match status" value="2"/>
</dbReference>
<dbReference type="EMBL" id="CP000473">
    <property type="protein sequence ID" value="ABJ87159.1"/>
    <property type="molecule type" value="Genomic_DNA"/>
</dbReference>
<name>Q01T61_SOLUE</name>
<dbReference type="InterPro" id="IPR029063">
    <property type="entry name" value="SAM-dependent_MTases_sf"/>
</dbReference>
<gene>
    <name evidence="2" type="ordered locus">Acid_6233</name>
</gene>
<organism evidence="2">
    <name type="scientific">Solibacter usitatus (strain Ellin6076)</name>
    <dbReference type="NCBI Taxonomy" id="234267"/>
    <lineage>
        <taxon>Bacteria</taxon>
        <taxon>Pseudomonadati</taxon>
        <taxon>Acidobacteriota</taxon>
        <taxon>Terriglobia</taxon>
        <taxon>Bryobacterales</taxon>
        <taxon>Solibacteraceae</taxon>
        <taxon>Candidatus Solibacter</taxon>
    </lineage>
</organism>
<dbReference type="GO" id="GO:0016757">
    <property type="term" value="F:glycosyltransferase activity"/>
    <property type="evidence" value="ECO:0007669"/>
    <property type="project" value="InterPro"/>
</dbReference>
<dbReference type="InParanoid" id="Q01T61"/>
<reference evidence="2" key="1">
    <citation type="submission" date="2006-10" db="EMBL/GenBank/DDBJ databases">
        <title>Complete sequence of Solibacter usitatus Ellin6076.</title>
        <authorList>
            <consortium name="US DOE Joint Genome Institute"/>
            <person name="Copeland A."/>
            <person name="Lucas S."/>
            <person name="Lapidus A."/>
            <person name="Barry K."/>
            <person name="Detter J.C."/>
            <person name="Glavina del Rio T."/>
            <person name="Hammon N."/>
            <person name="Israni S."/>
            <person name="Dalin E."/>
            <person name="Tice H."/>
            <person name="Pitluck S."/>
            <person name="Thompson L.S."/>
            <person name="Brettin T."/>
            <person name="Bruce D."/>
            <person name="Han C."/>
            <person name="Tapia R."/>
            <person name="Gilna P."/>
            <person name="Schmutz J."/>
            <person name="Larimer F."/>
            <person name="Land M."/>
            <person name="Hauser L."/>
            <person name="Kyrpides N."/>
            <person name="Mikhailova N."/>
            <person name="Janssen P.H."/>
            <person name="Kuske C.R."/>
            <person name="Richardson P."/>
        </authorList>
    </citation>
    <scope>NUCLEOTIDE SEQUENCE</scope>
    <source>
        <strain evidence="2">Ellin6076</strain>
    </source>
</reference>
<dbReference type="SUPFAM" id="SSF53335">
    <property type="entry name" value="S-adenosyl-L-methionine-dependent methyltransferases"/>
    <property type="match status" value="1"/>
</dbReference>
<dbReference type="InterPro" id="IPR001296">
    <property type="entry name" value="Glyco_trans_1"/>
</dbReference>
<sequence>MRVAYFSPLPPARSGIADYSEALIESLRPLMDLEIFAGPEQIYDPARFDIALYHIGNNGYHGFVYETALRHPGVVVLHESNLHHLIADITIKRDNWDAYVRECEYEGGPAALAFAERVRKLEVGPDYDGIPMTRRLLESARGVVVHSRFMQEEVRAACFTGPSAVIPHGAWIPQADRNGFRHKLGLDETTPLVGIFGYLKPYKRIAESLRAFRRLQRLVPNVKMILVGEPHPEFPVEAMIRSMGLSSSVRVLGFAPIEDFVGYLGACDIILNLRFPTVGESSGTLLRSLGLGKAVMVSEIGSFQEFPDDVCLKIPVGAGEEDLIFEYLNLLVSRPEVARALGDRARDYVARECNWASVAARYTGFLESVVTGTDYAPESSRELSPPLPAPLEVPTVEYLQGWAEGEGGASYLNTHQTRMVKTLSITPPGGAEDRILEMGAYLQITPALRTKLGYGEVRGCYYGKLGRTDHRTVTSAEGETFECCIDHFDAEKDRFPYPDQHFSTVICGELIEHLFEDPMHLMSEVNRILKPSGHFVVTTPNIAALRGISAILQGYHPGFFHAYIKPAEGATEVDARHNREYAPREIHQLLENSGFEVALLETGEFRDEPHPEFGWILHLLERYRLGTDLRGDGIYAVGRKTGPVRERYPGWLYS</sequence>
<dbReference type="Pfam" id="PF00534">
    <property type="entry name" value="Glycos_transf_1"/>
    <property type="match status" value="1"/>
</dbReference>
<dbReference type="PANTHER" id="PTHR12526:SF636">
    <property type="entry name" value="BLL3647 PROTEIN"/>
    <property type="match status" value="1"/>
</dbReference>
<feature type="domain" description="Glycosyl transferase family 1" evidence="1">
    <location>
        <begin position="179"/>
        <end position="346"/>
    </location>
</feature>
<protein>
    <submittedName>
        <fullName evidence="2">Glycosyl transferase, group 1</fullName>
    </submittedName>
</protein>
<dbReference type="AlphaFoldDB" id="Q01T61"/>
<keyword evidence="2" id="KW-0808">Transferase</keyword>
<dbReference type="HOGENOM" id="CLU_419134_0_0_0"/>
<evidence type="ECO:0000313" key="2">
    <source>
        <dbReference type="EMBL" id="ABJ87159.1"/>
    </source>
</evidence>
<dbReference type="KEGG" id="sus:Acid_6233"/>
<evidence type="ECO:0000259" key="1">
    <source>
        <dbReference type="Pfam" id="PF00534"/>
    </source>
</evidence>
<accession>Q01T61</accession>
<dbReference type="Gene3D" id="3.40.50.150">
    <property type="entry name" value="Vaccinia Virus protein VP39"/>
    <property type="match status" value="1"/>
</dbReference>
<dbReference type="STRING" id="234267.Acid_6233"/>
<dbReference type="PANTHER" id="PTHR12526">
    <property type="entry name" value="GLYCOSYLTRANSFERASE"/>
    <property type="match status" value="1"/>
</dbReference>
<dbReference type="OrthoDB" id="9816564at2"/>
<dbReference type="SUPFAM" id="SSF53756">
    <property type="entry name" value="UDP-Glycosyltransferase/glycogen phosphorylase"/>
    <property type="match status" value="1"/>
</dbReference>
<dbReference type="eggNOG" id="COG2227">
    <property type="taxonomic scope" value="Bacteria"/>
</dbReference>